<name>A0ABN2NJ54_9MICO</name>
<evidence type="ECO:0000313" key="1">
    <source>
        <dbReference type="EMBL" id="GAA1869053.1"/>
    </source>
</evidence>
<dbReference type="RefSeq" id="WP_344104307.1">
    <property type="nucleotide sequence ID" value="NZ_BAAANL010000006.1"/>
</dbReference>
<evidence type="ECO:0000313" key="2">
    <source>
        <dbReference type="Proteomes" id="UP001501094"/>
    </source>
</evidence>
<proteinExistence type="predicted"/>
<comment type="caution">
    <text evidence="1">The sequence shown here is derived from an EMBL/GenBank/DDBJ whole genome shotgun (WGS) entry which is preliminary data.</text>
</comment>
<organism evidence="1 2">
    <name type="scientific">Myceligenerans crystallogenes</name>
    <dbReference type="NCBI Taxonomy" id="316335"/>
    <lineage>
        <taxon>Bacteria</taxon>
        <taxon>Bacillati</taxon>
        <taxon>Actinomycetota</taxon>
        <taxon>Actinomycetes</taxon>
        <taxon>Micrococcales</taxon>
        <taxon>Promicromonosporaceae</taxon>
        <taxon>Myceligenerans</taxon>
    </lineage>
</organism>
<accession>A0ABN2NJ54</accession>
<protein>
    <submittedName>
        <fullName evidence="1">Uncharacterized protein</fullName>
    </submittedName>
</protein>
<gene>
    <name evidence="1" type="ORF">GCM10009751_29680</name>
</gene>
<keyword evidence="2" id="KW-1185">Reference proteome</keyword>
<reference evidence="1 2" key="1">
    <citation type="journal article" date="2019" name="Int. J. Syst. Evol. Microbiol.">
        <title>The Global Catalogue of Microorganisms (GCM) 10K type strain sequencing project: providing services to taxonomists for standard genome sequencing and annotation.</title>
        <authorList>
            <consortium name="The Broad Institute Genomics Platform"/>
            <consortium name="The Broad Institute Genome Sequencing Center for Infectious Disease"/>
            <person name="Wu L."/>
            <person name="Ma J."/>
        </authorList>
    </citation>
    <scope>NUCLEOTIDE SEQUENCE [LARGE SCALE GENOMIC DNA]</scope>
    <source>
        <strain evidence="1 2">JCM 14326</strain>
    </source>
</reference>
<dbReference type="EMBL" id="BAAANL010000006">
    <property type="protein sequence ID" value="GAA1869053.1"/>
    <property type="molecule type" value="Genomic_DNA"/>
</dbReference>
<sequence>MNSEPDLPRSVVLALWLRGAGGTTDMPDAADAAACVEGDDEPHRVHGLPGVGDGTDLGTLVTTWTAGPRTVAALLPSPGDPAGVPAAAGHAATEAGECVVVTTPAGSFAAVPAITPFGSHLEPGHLVEWQVHPVPDWSTGLLGAIGTLSDAERELRSSLITATEALDALDVARWRDDAREAIERLRSADTARWPVPELDGRRARVLQLATRLRAIVALGSFDADGRRDDGGAVNLWQADQRSTALREVDRTARHAISAATFGEAG</sequence>
<dbReference type="Proteomes" id="UP001501094">
    <property type="component" value="Unassembled WGS sequence"/>
</dbReference>